<proteinExistence type="predicted"/>
<dbReference type="RefSeq" id="XP_016586055.1">
    <property type="nucleotide sequence ID" value="XM_016731192.1"/>
</dbReference>
<dbReference type="PANTHER" id="PTHR45033">
    <property type="match status" value="1"/>
</dbReference>
<protein>
    <submittedName>
        <fullName evidence="2">Alcohol dehydrogenase, zinc-containing</fullName>
    </submittedName>
</protein>
<dbReference type="VEuPathDB" id="FungiDB:SPSK_04384"/>
<gene>
    <name evidence="2" type="ORF">SPSK_04384</name>
</gene>
<feature type="domain" description="Enoyl reductase (ER)" evidence="1">
    <location>
        <begin position="19"/>
        <end position="368"/>
    </location>
</feature>
<evidence type="ECO:0000313" key="2">
    <source>
        <dbReference type="EMBL" id="KJR83379.1"/>
    </source>
</evidence>
<dbReference type="Pfam" id="PF08240">
    <property type="entry name" value="ADH_N"/>
    <property type="match status" value="1"/>
</dbReference>
<comment type="caution">
    <text evidence="2">The sequence shown here is derived from an EMBL/GenBank/DDBJ whole genome shotgun (WGS) entry which is preliminary data.</text>
</comment>
<dbReference type="Proteomes" id="UP000033710">
    <property type="component" value="Unassembled WGS sequence"/>
</dbReference>
<dbReference type="GO" id="GO:0016491">
    <property type="term" value="F:oxidoreductase activity"/>
    <property type="evidence" value="ECO:0007669"/>
    <property type="project" value="InterPro"/>
</dbReference>
<dbReference type="Gene3D" id="3.90.180.10">
    <property type="entry name" value="Medium-chain alcohol dehydrogenases, catalytic domain"/>
    <property type="match status" value="1"/>
</dbReference>
<dbReference type="OrthoDB" id="3509362at2759"/>
<dbReference type="InterPro" id="IPR013154">
    <property type="entry name" value="ADH-like_N"/>
</dbReference>
<reference evidence="2 3" key="1">
    <citation type="journal article" date="2014" name="BMC Genomics">
        <title>Comparative genomics of the major fungal agents of human and animal Sporotrichosis: Sporothrix schenckii and Sporothrix brasiliensis.</title>
        <authorList>
            <person name="Teixeira M.M."/>
            <person name="de Almeida L.G."/>
            <person name="Kubitschek-Barreira P."/>
            <person name="Alves F.L."/>
            <person name="Kioshima E.S."/>
            <person name="Abadio A.K."/>
            <person name="Fernandes L."/>
            <person name="Derengowski L.S."/>
            <person name="Ferreira K.S."/>
            <person name="Souza R.C."/>
            <person name="Ruiz J.C."/>
            <person name="de Andrade N.C."/>
            <person name="Paes H.C."/>
            <person name="Nicola A.M."/>
            <person name="Albuquerque P."/>
            <person name="Gerber A.L."/>
            <person name="Martins V.P."/>
            <person name="Peconick L.D."/>
            <person name="Neto A.V."/>
            <person name="Chaucanez C.B."/>
            <person name="Silva P.A."/>
            <person name="Cunha O.L."/>
            <person name="de Oliveira F.F."/>
            <person name="dos Santos T.C."/>
            <person name="Barros A.L."/>
            <person name="Soares M.A."/>
            <person name="de Oliveira L.M."/>
            <person name="Marini M.M."/>
            <person name="Villalobos-Duno H."/>
            <person name="Cunha M.M."/>
            <person name="de Hoog S."/>
            <person name="da Silveira J.F."/>
            <person name="Henrissat B."/>
            <person name="Nino-Vega G.A."/>
            <person name="Cisalpino P.S."/>
            <person name="Mora-Montes H.M."/>
            <person name="Almeida S.R."/>
            <person name="Stajich J.E."/>
            <person name="Lopes-Bezerra L.M."/>
            <person name="Vasconcelos A.T."/>
            <person name="Felipe M.S."/>
        </authorList>
    </citation>
    <scope>NUCLEOTIDE SEQUENCE [LARGE SCALE GENOMIC DNA]</scope>
    <source>
        <strain evidence="2 3">1099-18</strain>
    </source>
</reference>
<dbReference type="PANTHER" id="PTHR45033:SF1">
    <property type="entry name" value="OXIDOREDUCTASE (EUROFUNG)"/>
    <property type="match status" value="1"/>
</dbReference>
<dbReference type="AlphaFoldDB" id="A0A0F2M2N5"/>
<dbReference type="SUPFAM" id="SSF51735">
    <property type="entry name" value="NAD(P)-binding Rossmann-fold domains"/>
    <property type="match status" value="1"/>
</dbReference>
<dbReference type="InterPro" id="IPR052711">
    <property type="entry name" value="Zinc_ADH-like"/>
</dbReference>
<dbReference type="GeneID" id="27666469"/>
<name>A0A0F2M2N5_SPOSC</name>
<dbReference type="Pfam" id="PF00107">
    <property type="entry name" value="ADH_zinc_N"/>
    <property type="match status" value="1"/>
</dbReference>
<evidence type="ECO:0000259" key="1">
    <source>
        <dbReference type="SMART" id="SM00829"/>
    </source>
</evidence>
<dbReference type="Gene3D" id="3.40.50.720">
    <property type="entry name" value="NAD(P)-binding Rossmann-like Domain"/>
    <property type="match status" value="1"/>
</dbReference>
<evidence type="ECO:0000313" key="3">
    <source>
        <dbReference type="Proteomes" id="UP000033710"/>
    </source>
</evidence>
<sequence length="381" mass="40765">MQMDSNTDTVQQWTTLQNGLEHLARATAPMPTPGPDEVLVKIHAVALNYRDTEVCMGLYNHHKAVAAGGPEPLVPCSDMCGTVVAVGPNLEYAHSVGDRVVSLFNHMHRTGHVRASEMNTTLGLPLPGVLQTYRVFPSIGLLPAPAYLSDAEACCLPIASITAWMAINGMRPLGRPGGQGEVVLLQGTGGVSVAGLQIAKASGATAVVTSSSDAKLAIAKSMGADHLINYTTTPRWADAVLECTAGHGADIIFENGGASTLRQSFDAVAFGGIINCIGYLGGKTDKRVSDDNDDNDDDDRTAINVLALRRNMTLRGILNGPRDRFEEMLQFYKETKIRPVVHRVFAFDEGRDAIQYLFSGQHFGKVVIQVSAEATLPPTLE</sequence>
<dbReference type="InterPro" id="IPR013149">
    <property type="entry name" value="ADH-like_C"/>
</dbReference>
<accession>A0A0F2M2N5</accession>
<dbReference type="SMART" id="SM00829">
    <property type="entry name" value="PKS_ER"/>
    <property type="match status" value="1"/>
</dbReference>
<dbReference type="SUPFAM" id="SSF50129">
    <property type="entry name" value="GroES-like"/>
    <property type="match status" value="1"/>
</dbReference>
<dbReference type="InterPro" id="IPR036291">
    <property type="entry name" value="NAD(P)-bd_dom_sf"/>
</dbReference>
<dbReference type="InterPro" id="IPR020843">
    <property type="entry name" value="ER"/>
</dbReference>
<dbReference type="CDD" id="cd08276">
    <property type="entry name" value="MDR7"/>
    <property type="match status" value="1"/>
</dbReference>
<dbReference type="InterPro" id="IPR011032">
    <property type="entry name" value="GroES-like_sf"/>
</dbReference>
<dbReference type="EMBL" id="AXCR01000010">
    <property type="protein sequence ID" value="KJR83379.1"/>
    <property type="molecule type" value="Genomic_DNA"/>
</dbReference>
<reference evidence="2 3" key="2">
    <citation type="journal article" date="2015" name="Eukaryot. Cell">
        <title>Asexual propagation of a virulent clone complex in a human and feline outbreak of sporotrichosis.</title>
        <authorList>
            <person name="Teixeira Mde M."/>
            <person name="Rodrigues A.M."/>
            <person name="Tsui C.K."/>
            <person name="de Almeida L.G."/>
            <person name="Van Diepeningen A.D."/>
            <person name="van den Ende B.G."/>
            <person name="Fernandes G.F."/>
            <person name="Kano R."/>
            <person name="Hamelin R.C."/>
            <person name="Lopes-Bezerra L.M."/>
            <person name="Vasconcelos A.T."/>
            <person name="de Hoog S."/>
            <person name="de Camargo Z.P."/>
            <person name="Felipe M.S."/>
        </authorList>
    </citation>
    <scope>NUCLEOTIDE SEQUENCE [LARGE SCALE GENOMIC DNA]</scope>
    <source>
        <strain evidence="2 3">1099-18</strain>
    </source>
</reference>
<organism evidence="2 3">
    <name type="scientific">Sporothrix schenckii 1099-18</name>
    <dbReference type="NCBI Taxonomy" id="1397361"/>
    <lineage>
        <taxon>Eukaryota</taxon>
        <taxon>Fungi</taxon>
        <taxon>Dikarya</taxon>
        <taxon>Ascomycota</taxon>
        <taxon>Pezizomycotina</taxon>
        <taxon>Sordariomycetes</taxon>
        <taxon>Sordariomycetidae</taxon>
        <taxon>Ophiostomatales</taxon>
        <taxon>Ophiostomataceae</taxon>
        <taxon>Sporothrix</taxon>
    </lineage>
</organism>
<dbReference type="KEGG" id="ssck:SPSK_04384"/>